<evidence type="ECO:0000256" key="4">
    <source>
        <dbReference type="ARBA" id="ARBA00022989"/>
    </source>
</evidence>
<reference evidence="7" key="1">
    <citation type="submission" date="2017-01" db="EMBL/GenBank/DDBJ databases">
        <title>Comparative genomics of anhydrobiosis in the tardigrade Hypsibius dujardini.</title>
        <authorList>
            <person name="Yoshida Y."/>
            <person name="Koutsovoulos G."/>
            <person name="Laetsch D."/>
            <person name="Stevens L."/>
            <person name="Kumar S."/>
            <person name="Horikawa D."/>
            <person name="Ishino K."/>
            <person name="Komine S."/>
            <person name="Tomita M."/>
            <person name="Blaxter M."/>
            <person name="Arakawa K."/>
        </authorList>
    </citation>
    <scope>NUCLEOTIDE SEQUENCE [LARGE SCALE GENOMIC DNA]</scope>
    <source>
        <strain evidence="7">Z151</strain>
    </source>
</reference>
<comment type="similarity">
    <text evidence="2">Belongs to the TMEM151 family.</text>
</comment>
<protein>
    <submittedName>
        <fullName evidence="6">Transmembrane protein 151-like protein</fullName>
    </submittedName>
</protein>
<dbReference type="OrthoDB" id="190434at2759"/>
<keyword evidence="5" id="KW-0472">Membrane</keyword>
<dbReference type="Proteomes" id="UP000192578">
    <property type="component" value="Unassembled WGS sequence"/>
</dbReference>
<proteinExistence type="inferred from homology"/>
<dbReference type="Pfam" id="PF14857">
    <property type="entry name" value="TMEM151"/>
    <property type="match status" value="1"/>
</dbReference>
<name>A0A1W0X6B4_HYPEX</name>
<keyword evidence="3 6" id="KW-0812">Transmembrane</keyword>
<dbReference type="AlphaFoldDB" id="A0A1W0X6B4"/>
<keyword evidence="7" id="KW-1185">Reference proteome</keyword>
<evidence type="ECO:0000256" key="2">
    <source>
        <dbReference type="ARBA" id="ARBA00009583"/>
    </source>
</evidence>
<comment type="caution">
    <text evidence="6">The sequence shown here is derived from an EMBL/GenBank/DDBJ whole genome shotgun (WGS) entry which is preliminary data.</text>
</comment>
<dbReference type="GO" id="GO:0016020">
    <property type="term" value="C:membrane"/>
    <property type="evidence" value="ECO:0007669"/>
    <property type="project" value="UniProtKB-SubCell"/>
</dbReference>
<gene>
    <name evidence="6" type="ORF">BV898_03082</name>
</gene>
<dbReference type="PANTHER" id="PTHR31893">
    <property type="entry name" value="TRANSMEMBRANE PROTEIN 151 HOMOLOG"/>
    <property type="match status" value="1"/>
</dbReference>
<sequence length="351" mass="40215">MFLSSSYHYTVFPCRHGLNRNTDTPTTNRSSSNAAYQRIISHSGACRYNYLTHGFRDVSSVIRGLDRTPLTRIHFNKSFVFFTQTAAKEYEEQRRSFFRDCQPRDDYMEMREGMDLMDIDFPEEVIVVRDLDRVPWWRRKSTFMVAVLCLQAAPLRILLALQTATLHYNVLSGTRLKWVLFSLPYLQVFGMDERESNWPGPPGLGSFHADEPDLLPPSYSEIMLHEGSPVPAWGLGRLLLQRTGRLVKSATFGCSSNSNAENAEREKPVESYELSEGVRARGIDADGYNPLTPTSELKALRDVTDVLRRNGPRMFSQRFMMTRSNTAPVFSGAQRERLRIDGLRNFAYEAI</sequence>
<evidence type="ECO:0000256" key="5">
    <source>
        <dbReference type="ARBA" id="ARBA00023136"/>
    </source>
</evidence>
<comment type="subcellular location">
    <subcellularLocation>
        <location evidence="1">Membrane</location>
        <topology evidence="1">Multi-pass membrane protein</topology>
    </subcellularLocation>
</comment>
<dbReference type="InterPro" id="IPR026767">
    <property type="entry name" value="Tmem151"/>
</dbReference>
<accession>A0A1W0X6B4</accession>
<evidence type="ECO:0000313" key="6">
    <source>
        <dbReference type="EMBL" id="OQV23033.1"/>
    </source>
</evidence>
<evidence type="ECO:0000256" key="1">
    <source>
        <dbReference type="ARBA" id="ARBA00004141"/>
    </source>
</evidence>
<organism evidence="6 7">
    <name type="scientific">Hypsibius exemplaris</name>
    <name type="common">Freshwater tardigrade</name>
    <dbReference type="NCBI Taxonomy" id="2072580"/>
    <lineage>
        <taxon>Eukaryota</taxon>
        <taxon>Metazoa</taxon>
        <taxon>Ecdysozoa</taxon>
        <taxon>Tardigrada</taxon>
        <taxon>Eutardigrada</taxon>
        <taxon>Parachela</taxon>
        <taxon>Hypsibioidea</taxon>
        <taxon>Hypsibiidae</taxon>
        <taxon>Hypsibius</taxon>
    </lineage>
</organism>
<evidence type="ECO:0000313" key="7">
    <source>
        <dbReference type="Proteomes" id="UP000192578"/>
    </source>
</evidence>
<keyword evidence="4" id="KW-1133">Transmembrane helix</keyword>
<dbReference type="EMBL" id="MTYJ01000014">
    <property type="protein sequence ID" value="OQV23033.1"/>
    <property type="molecule type" value="Genomic_DNA"/>
</dbReference>
<dbReference type="PANTHER" id="PTHR31893:SF5">
    <property type="entry name" value="TRANSMEMBRANE PROTEIN 151 HOMOLOG"/>
    <property type="match status" value="1"/>
</dbReference>
<evidence type="ECO:0000256" key="3">
    <source>
        <dbReference type="ARBA" id="ARBA00022692"/>
    </source>
</evidence>